<feature type="transmembrane region" description="Helical" evidence="19">
    <location>
        <begin position="182"/>
        <end position="202"/>
    </location>
</feature>
<sequence>MKNVSLRAKSAAILFAIIIPFFFLTYFGGLTGKVVGVGFYLLFGAWATYEVIKWNKLNNFWNILIVIIGALLWVFPMQWYSIDNLALNNTPFWITENRGLSIEQTIAIIKLILIKPDFYTNQFALSLSIIFISISLIFLINAKKFDRDPVLFLKSYFITITSVLLIYLMSKLLFIYNVASLYYLFCILIIPIVCDTAAYFGGRLLGQKIIKRKFSPRISPNKTWEGAITGYLAGALFVFIALYLGKLTANPTFTFLNNWKQFTVAVILLPAISITGDLWFSFIKRIIHIKDFSKLIPGHGGLMDRFDAVCFVSIATSLILMI</sequence>
<dbReference type="Proteomes" id="UP000319776">
    <property type="component" value="Unassembled WGS sequence"/>
</dbReference>
<protein>
    <recommendedName>
        <fullName evidence="7 18">Phosphatidate cytidylyltransferase</fullName>
        <ecNumber evidence="6 18">2.7.7.41</ecNumber>
    </recommendedName>
</protein>
<keyword evidence="8" id="KW-1003">Cell membrane</keyword>
<dbReference type="UniPathway" id="UPA00557">
    <property type="reaction ID" value="UER00614"/>
</dbReference>
<evidence type="ECO:0000256" key="4">
    <source>
        <dbReference type="ARBA" id="ARBA00005189"/>
    </source>
</evidence>
<dbReference type="AlphaFoldDB" id="A0A501XAV9"/>
<evidence type="ECO:0000256" key="8">
    <source>
        <dbReference type="ARBA" id="ARBA00022475"/>
    </source>
</evidence>
<gene>
    <name evidence="20" type="ORF">FJO69_00815</name>
</gene>
<dbReference type="OrthoDB" id="9799199at2"/>
<keyword evidence="14" id="KW-0443">Lipid metabolism</keyword>
<dbReference type="GO" id="GO:0004605">
    <property type="term" value="F:phosphatidate cytidylyltransferase activity"/>
    <property type="evidence" value="ECO:0007669"/>
    <property type="project" value="UniProtKB-EC"/>
</dbReference>
<evidence type="ECO:0000256" key="7">
    <source>
        <dbReference type="ARBA" id="ARBA00019373"/>
    </source>
</evidence>
<evidence type="ECO:0000256" key="5">
    <source>
        <dbReference type="ARBA" id="ARBA00010185"/>
    </source>
</evidence>
<dbReference type="GO" id="GO:0005886">
    <property type="term" value="C:plasma membrane"/>
    <property type="evidence" value="ECO:0007669"/>
    <property type="project" value="UniProtKB-SubCell"/>
</dbReference>
<keyword evidence="15 19" id="KW-0472">Membrane</keyword>
<evidence type="ECO:0000256" key="1">
    <source>
        <dbReference type="ARBA" id="ARBA00001698"/>
    </source>
</evidence>
<dbReference type="InterPro" id="IPR000374">
    <property type="entry name" value="PC_trans"/>
</dbReference>
<feature type="transmembrane region" description="Helical" evidence="19">
    <location>
        <begin position="12"/>
        <end position="28"/>
    </location>
</feature>
<evidence type="ECO:0000256" key="3">
    <source>
        <dbReference type="ARBA" id="ARBA00005119"/>
    </source>
</evidence>
<reference evidence="20 21" key="1">
    <citation type="submission" date="2019-06" db="EMBL/GenBank/DDBJ databases">
        <title>Mycoplasma falconis type strain whole genome sequence.</title>
        <authorList>
            <person name="Spergser J."/>
        </authorList>
    </citation>
    <scope>NUCLEOTIDE SEQUENCE [LARGE SCALE GENOMIC DNA]</scope>
    <source>
        <strain evidence="20 21">ATCC 51372</strain>
    </source>
</reference>
<comment type="subcellular location">
    <subcellularLocation>
        <location evidence="2">Cell membrane</location>
        <topology evidence="2">Multi-pass membrane protein</topology>
    </subcellularLocation>
</comment>
<comment type="catalytic activity">
    <reaction evidence="1 18">
        <text>a 1,2-diacyl-sn-glycero-3-phosphate + CTP + H(+) = a CDP-1,2-diacyl-sn-glycerol + diphosphate</text>
        <dbReference type="Rhea" id="RHEA:16229"/>
        <dbReference type="ChEBI" id="CHEBI:15378"/>
        <dbReference type="ChEBI" id="CHEBI:33019"/>
        <dbReference type="ChEBI" id="CHEBI:37563"/>
        <dbReference type="ChEBI" id="CHEBI:58332"/>
        <dbReference type="ChEBI" id="CHEBI:58608"/>
        <dbReference type="EC" id="2.7.7.41"/>
    </reaction>
</comment>
<evidence type="ECO:0000256" key="10">
    <source>
        <dbReference type="ARBA" id="ARBA00022679"/>
    </source>
</evidence>
<dbReference type="GO" id="GO:0016024">
    <property type="term" value="P:CDP-diacylglycerol biosynthetic process"/>
    <property type="evidence" value="ECO:0007669"/>
    <property type="project" value="UniProtKB-UniPathway"/>
</dbReference>
<evidence type="ECO:0000256" key="19">
    <source>
        <dbReference type="SAM" id="Phobius"/>
    </source>
</evidence>
<evidence type="ECO:0000256" key="2">
    <source>
        <dbReference type="ARBA" id="ARBA00004651"/>
    </source>
</evidence>
<dbReference type="Pfam" id="PF01148">
    <property type="entry name" value="CTP_transf_1"/>
    <property type="match status" value="1"/>
</dbReference>
<evidence type="ECO:0000256" key="12">
    <source>
        <dbReference type="ARBA" id="ARBA00022695"/>
    </source>
</evidence>
<evidence type="ECO:0000313" key="21">
    <source>
        <dbReference type="Proteomes" id="UP000319776"/>
    </source>
</evidence>
<dbReference type="PANTHER" id="PTHR46382">
    <property type="entry name" value="PHOSPHATIDATE CYTIDYLYLTRANSFERASE"/>
    <property type="match status" value="1"/>
</dbReference>
<feature type="transmembrane region" description="Helical" evidence="19">
    <location>
        <begin position="153"/>
        <end position="176"/>
    </location>
</feature>
<feature type="transmembrane region" description="Helical" evidence="19">
    <location>
        <begin position="34"/>
        <end position="52"/>
    </location>
</feature>
<evidence type="ECO:0000256" key="16">
    <source>
        <dbReference type="ARBA" id="ARBA00023209"/>
    </source>
</evidence>
<name>A0A501XAV9_9BACT</name>
<evidence type="ECO:0000256" key="11">
    <source>
        <dbReference type="ARBA" id="ARBA00022692"/>
    </source>
</evidence>
<dbReference type="EC" id="2.7.7.41" evidence="6 18"/>
<keyword evidence="12 18" id="KW-0548">Nucleotidyltransferase</keyword>
<evidence type="ECO:0000256" key="18">
    <source>
        <dbReference type="RuleBase" id="RU003938"/>
    </source>
</evidence>
<keyword evidence="17" id="KW-1208">Phospholipid metabolism</keyword>
<dbReference type="PROSITE" id="PS01315">
    <property type="entry name" value="CDS"/>
    <property type="match status" value="1"/>
</dbReference>
<comment type="pathway">
    <text evidence="4">Lipid metabolism.</text>
</comment>
<evidence type="ECO:0000256" key="6">
    <source>
        <dbReference type="ARBA" id="ARBA00012487"/>
    </source>
</evidence>
<evidence type="ECO:0000313" key="20">
    <source>
        <dbReference type="EMBL" id="TPE57725.1"/>
    </source>
</evidence>
<feature type="transmembrane region" description="Helical" evidence="19">
    <location>
        <begin position="223"/>
        <end position="244"/>
    </location>
</feature>
<comment type="similarity">
    <text evidence="5 18">Belongs to the CDS family.</text>
</comment>
<dbReference type="EMBL" id="VFSS01000002">
    <property type="protein sequence ID" value="TPE57725.1"/>
    <property type="molecule type" value="Genomic_DNA"/>
</dbReference>
<evidence type="ECO:0000256" key="15">
    <source>
        <dbReference type="ARBA" id="ARBA00023136"/>
    </source>
</evidence>
<keyword evidence="9" id="KW-0444">Lipid biosynthesis</keyword>
<organism evidence="20 21">
    <name type="scientific">[Mycoplasma] falconis</name>
    <dbReference type="NCBI Taxonomy" id="92403"/>
    <lineage>
        <taxon>Bacteria</taxon>
        <taxon>Bacillati</taxon>
        <taxon>Mycoplasmatota</taxon>
        <taxon>Mycoplasmoidales</taxon>
        <taxon>Metamycoplasmataceae</taxon>
        <taxon>Metamycoplasma</taxon>
    </lineage>
</organism>
<keyword evidence="13 19" id="KW-1133">Transmembrane helix</keyword>
<keyword evidence="10 18" id="KW-0808">Transferase</keyword>
<dbReference type="PANTHER" id="PTHR46382:SF1">
    <property type="entry name" value="PHOSPHATIDATE CYTIDYLYLTRANSFERASE"/>
    <property type="match status" value="1"/>
</dbReference>
<evidence type="ECO:0000256" key="17">
    <source>
        <dbReference type="ARBA" id="ARBA00023264"/>
    </source>
</evidence>
<accession>A0A501XAV9</accession>
<comment type="caution">
    <text evidence="20">The sequence shown here is derived from an EMBL/GenBank/DDBJ whole genome shotgun (WGS) entry which is preliminary data.</text>
</comment>
<comment type="pathway">
    <text evidence="3 18">Phospholipid metabolism; CDP-diacylglycerol biosynthesis; CDP-diacylglycerol from sn-glycerol 3-phosphate: step 3/3.</text>
</comment>
<keyword evidence="16" id="KW-0594">Phospholipid biosynthesis</keyword>
<evidence type="ECO:0000256" key="9">
    <source>
        <dbReference type="ARBA" id="ARBA00022516"/>
    </source>
</evidence>
<evidence type="ECO:0000256" key="13">
    <source>
        <dbReference type="ARBA" id="ARBA00022989"/>
    </source>
</evidence>
<dbReference type="RefSeq" id="WP_140781110.1">
    <property type="nucleotide sequence ID" value="NZ_VFSS01000002.1"/>
</dbReference>
<proteinExistence type="inferred from homology"/>
<feature type="transmembrane region" description="Helical" evidence="19">
    <location>
        <begin position="123"/>
        <end position="141"/>
    </location>
</feature>
<feature type="transmembrane region" description="Helical" evidence="19">
    <location>
        <begin position="264"/>
        <end position="282"/>
    </location>
</feature>
<feature type="transmembrane region" description="Helical" evidence="19">
    <location>
        <begin position="59"/>
        <end position="80"/>
    </location>
</feature>
<evidence type="ECO:0000256" key="14">
    <source>
        <dbReference type="ARBA" id="ARBA00023098"/>
    </source>
</evidence>
<keyword evidence="11 18" id="KW-0812">Transmembrane</keyword>
<keyword evidence="21" id="KW-1185">Reference proteome</keyword>